<dbReference type="InterPro" id="IPR036397">
    <property type="entry name" value="RNaseH_sf"/>
</dbReference>
<keyword evidence="2" id="KW-1185">Reference proteome</keyword>
<evidence type="ECO:0008006" key="3">
    <source>
        <dbReference type="Google" id="ProtNLM"/>
    </source>
</evidence>
<dbReference type="EMBL" id="JAPWTK010000279">
    <property type="protein sequence ID" value="KAJ8943724.1"/>
    <property type="molecule type" value="Genomic_DNA"/>
</dbReference>
<dbReference type="PANTHER" id="PTHR47326:SF1">
    <property type="entry name" value="HTH PSQ-TYPE DOMAIN-CONTAINING PROTEIN"/>
    <property type="match status" value="1"/>
</dbReference>
<organism evidence="1 2">
    <name type="scientific">Aromia moschata</name>
    <dbReference type="NCBI Taxonomy" id="1265417"/>
    <lineage>
        <taxon>Eukaryota</taxon>
        <taxon>Metazoa</taxon>
        <taxon>Ecdysozoa</taxon>
        <taxon>Arthropoda</taxon>
        <taxon>Hexapoda</taxon>
        <taxon>Insecta</taxon>
        <taxon>Pterygota</taxon>
        <taxon>Neoptera</taxon>
        <taxon>Endopterygota</taxon>
        <taxon>Coleoptera</taxon>
        <taxon>Polyphaga</taxon>
        <taxon>Cucujiformia</taxon>
        <taxon>Chrysomeloidea</taxon>
        <taxon>Cerambycidae</taxon>
        <taxon>Cerambycinae</taxon>
        <taxon>Callichromatini</taxon>
        <taxon>Aromia</taxon>
    </lineage>
</organism>
<evidence type="ECO:0000313" key="2">
    <source>
        <dbReference type="Proteomes" id="UP001162162"/>
    </source>
</evidence>
<dbReference type="Gene3D" id="3.30.420.10">
    <property type="entry name" value="Ribonuclease H-like superfamily/Ribonuclease H"/>
    <property type="match status" value="1"/>
</dbReference>
<comment type="caution">
    <text evidence="1">The sequence shown here is derived from an EMBL/GenBank/DDBJ whole genome shotgun (WGS) entry which is preliminary data.</text>
</comment>
<sequence length="227" mass="25802">MTIDNAGCSLTGLRIVWKRTPMLVEKSSLVTRRIFGCPQNDGLNTNAGRSCSPISRKISGVAADISRYQHVRQLKKDPPNKLSDDQKLDVTLILEDENPHTSNRQTVSALNNSHSSILRVLTENQMHPYKLVPSNELAENDFDRQILFCEQIMQMIEDNNLQIENVLFSDESTFTLHDHVNRQNCRYLSRENPHWMWGLHTQKPENVNVWAGIIGENIIGPSSLTAI</sequence>
<dbReference type="PANTHER" id="PTHR47326">
    <property type="entry name" value="TRANSPOSABLE ELEMENT TC3 TRANSPOSASE-LIKE PROTEIN"/>
    <property type="match status" value="1"/>
</dbReference>
<evidence type="ECO:0000313" key="1">
    <source>
        <dbReference type="EMBL" id="KAJ8943724.1"/>
    </source>
</evidence>
<dbReference type="Proteomes" id="UP001162162">
    <property type="component" value="Unassembled WGS sequence"/>
</dbReference>
<dbReference type="AlphaFoldDB" id="A0AAV8XYI3"/>
<proteinExistence type="predicted"/>
<gene>
    <name evidence="1" type="ORF">NQ318_012491</name>
</gene>
<name>A0AAV8XYI3_9CUCU</name>
<protein>
    <recommendedName>
        <fullName evidence="3">Transposase</fullName>
    </recommendedName>
</protein>
<accession>A0AAV8XYI3</accession>
<reference evidence="1" key="1">
    <citation type="journal article" date="2023" name="Insect Mol. Biol.">
        <title>Genome sequencing provides insights into the evolution of gene families encoding plant cell wall-degrading enzymes in longhorned beetles.</title>
        <authorList>
            <person name="Shin N.R."/>
            <person name="Okamura Y."/>
            <person name="Kirsch R."/>
            <person name="Pauchet Y."/>
        </authorList>
    </citation>
    <scope>NUCLEOTIDE SEQUENCE</scope>
    <source>
        <strain evidence="1">AMC_N1</strain>
    </source>
</reference>
<dbReference type="GO" id="GO:0003676">
    <property type="term" value="F:nucleic acid binding"/>
    <property type="evidence" value="ECO:0007669"/>
    <property type="project" value="InterPro"/>
</dbReference>